<dbReference type="Proteomes" id="UP001596292">
    <property type="component" value="Unassembled WGS sequence"/>
</dbReference>
<name>A0ABW2BSE0_9HYPH</name>
<sequence>MSALTFVSDLGADTNRPWALRAPRVVGFIAALVLVSTTRLPWTSVARLVPQADDHTDPFIGI</sequence>
<reference evidence="3" key="2">
    <citation type="journal article" date="2019" name="Int. J. Syst. Evol. Microbiol.">
        <title>The Global Catalogue of Microorganisms (GCM) 10K type strain sequencing project: providing services to taxonomists for standard genome sequencing and annotation.</title>
        <authorList>
            <consortium name="The Broad Institute Genomics Platform"/>
            <consortium name="The Broad Institute Genome Sequencing Center for Infectious Disease"/>
            <person name="Wu L."/>
            <person name="Ma J."/>
        </authorList>
    </citation>
    <scope>NUCLEOTIDE SEQUENCE [LARGE SCALE GENOMIC DNA]</scope>
    <source>
        <strain evidence="3">CCUG 48316</strain>
    </source>
</reference>
<dbReference type="RefSeq" id="WP_378968767.1">
    <property type="nucleotide sequence ID" value="NZ_JBHSWN010000001.1"/>
</dbReference>
<dbReference type="EMBL" id="JBHSWN010000001">
    <property type="protein sequence ID" value="MFC6792236.1"/>
    <property type="molecule type" value="Genomic_DNA"/>
</dbReference>
<organism evidence="2 3">
    <name type="scientific">Methylobacterium komagatae</name>
    <dbReference type="NCBI Taxonomy" id="374425"/>
    <lineage>
        <taxon>Bacteria</taxon>
        <taxon>Pseudomonadati</taxon>
        <taxon>Pseudomonadota</taxon>
        <taxon>Alphaproteobacteria</taxon>
        <taxon>Hyphomicrobiales</taxon>
        <taxon>Methylobacteriaceae</taxon>
        <taxon>Methylobacterium</taxon>
    </lineage>
</organism>
<gene>
    <name evidence="1" type="ORF">ACFQE0_08370</name>
    <name evidence="2" type="ORF">ACFQE0_23295</name>
</gene>
<protein>
    <submittedName>
        <fullName evidence="2">Uncharacterized protein</fullName>
    </submittedName>
</protein>
<reference evidence="2" key="1">
    <citation type="journal article" date="2014" name="Int. J. Syst. Evol. Microbiol.">
        <title>Complete genome of a new Firmicutes species belonging to the dominant human colonic microbiota ('Ruminococcus bicirculans') reveals two chromosomes and a selective capacity to utilize plant glucans.</title>
        <authorList>
            <consortium name="NISC Comparative Sequencing Program"/>
            <person name="Wegmann U."/>
            <person name="Louis P."/>
            <person name="Goesmann A."/>
            <person name="Henrissat B."/>
            <person name="Duncan S.H."/>
            <person name="Flint H.J."/>
        </authorList>
    </citation>
    <scope>NUCLEOTIDE SEQUENCE</scope>
    <source>
        <strain evidence="2">NBRC 103627</strain>
    </source>
</reference>
<accession>A0ABW2BSE0</accession>
<evidence type="ECO:0000313" key="2">
    <source>
        <dbReference type="EMBL" id="MFC6792236.1"/>
    </source>
</evidence>
<evidence type="ECO:0000313" key="3">
    <source>
        <dbReference type="Proteomes" id="UP001596292"/>
    </source>
</evidence>
<reference evidence="2" key="3">
    <citation type="submission" date="2024-09" db="EMBL/GenBank/DDBJ databases">
        <authorList>
            <person name="Sun Q."/>
            <person name="Mori K."/>
        </authorList>
    </citation>
    <scope>NUCLEOTIDE SEQUENCE</scope>
    <source>
        <strain evidence="2">NBRC 103627</strain>
    </source>
</reference>
<keyword evidence="3" id="KW-1185">Reference proteome</keyword>
<proteinExistence type="predicted"/>
<comment type="caution">
    <text evidence="2">The sequence shown here is derived from an EMBL/GenBank/DDBJ whole genome shotgun (WGS) entry which is preliminary data.</text>
</comment>
<evidence type="ECO:0000313" key="1">
    <source>
        <dbReference type="EMBL" id="MFC6789628.1"/>
    </source>
</evidence>
<dbReference type="EMBL" id="JBHSWN010000001">
    <property type="protein sequence ID" value="MFC6789628.1"/>
    <property type="molecule type" value="Genomic_DNA"/>
</dbReference>